<reference evidence="1 2" key="1">
    <citation type="journal article" date="2020" name="ISME J.">
        <title>Uncovering the hidden diversity of litter-decomposition mechanisms in mushroom-forming fungi.</title>
        <authorList>
            <person name="Floudas D."/>
            <person name="Bentzer J."/>
            <person name="Ahren D."/>
            <person name="Johansson T."/>
            <person name="Persson P."/>
            <person name="Tunlid A."/>
        </authorList>
    </citation>
    <scope>NUCLEOTIDE SEQUENCE [LARGE SCALE GENOMIC DNA]</scope>
    <source>
        <strain evidence="1 2">CBS 101986</strain>
    </source>
</reference>
<evidence type="ECO:0000313" key="2">
    <source>
        <dbReference type="Proteomes" id="UP000567179"/>
    </source>
</evidence>
<proteinExistence type="predicted"/>
<organism evidence="1 2">
    <name type="scientific">Psilocybe cf. subviscida</name>
    <dbReference type="NCBI Taxonomy" id="2480587"/>
    <lineage>
        <taxon>Eukaryota</taxon>
        <taxon>Fungi</taxon>
        <taxon>Dikarya</taxon>
        <taxon>Basidiomycota</taxon>
        <taxon>Agaricomycotina</taxon>
        <taxon>Agaricomycetes</taxon>
        <taxon>Agaricomycetidae</taxon>
        <taxon>Agaricales</taxon>
        <taxon>Agaricineae</taxon>
        <taxon>Strophariaceae</taxon>
        <taxon>Psilocybe</taxon>
    </lineage>
</organism>
<dbReference type="AlphaFoldDB" id="A0A8H5BH84"/>
<protein>
    <submittedName>
        <fullName evidence="1">Uncharacterized protein</fullName>
    </submittedName>
</protein>
<sequence>MEQDGKLDPAAKTSNTDPSTRTIMLTLCYRHAAIPFPPSYEAARLEALNTFAAYIPADTEAVSLRQALQRRNGEHVWSIIREDSWDTILKDEGEELGVFLPDVPPEAVGYEYKKPPKRLVEFHFVFINSSASAPDVLTVVHCFRNCELYAMEVGKRQDDSFFYKLSFDKRMIGSEAERKAYREQKSEGVSTGKVWHLLDAELFDFLVGLHPEPLQIRVEYVVC</sequence>
<comment type="caution">
    <text evidence="1">The sequence shown here is derived from an EMBL/GenBank/DDBJ whole genome shotgun (WGS) entry which is preliminary data.</text>
</comment>
<dbReference type="Proteomes" id="UP000567179">
    <property type="component" value="Unassembled WGS sequence"/>
</dbReference>
<keyword evidence="2" id="KW-1185">Reference proteome</keyword>
<dbReference type="OrthoDB" id="3063824at2759"/>
<dbReference type="EMBL" id="JAACJJ010000028">
    <property type="protein sequence ID" value="KAF5322418.1"/>
    <property type="molecule type" value="Genomic_DNA"/>
</dbReference>
<gene>
    <name evidence="1" type="ORF">D9619_002276</name>
</gene>
<accession>A0A8H5BH84</accession>
<name>A0A8H5BH84_9AGAR</name>
<evidence type="ECO:0000313" key="1">
    <source>
        <dbReference type="EMBL" id="KAF5322418.1"/>
    </source>
</evidence>